<comment type="caution">
    <text evidence="1">The sequence shown here is derived from an EMBL/GenBank/DDBJ whole genome shotgun (WGS) entry which is preliminary data.</text>
</comment>
<sequence>MTSINGYAEKLNGVECHHSICVEWIDREWSGVIACKNNQRCSPSPNNAGCTSVLGGQCGWDQLIGNLTRIHIRFSMNEIVVRFHDVAL</sequence>
<dbReference type="AlphaFoldDB" id="A0A4Y2ICI1"/>
<organism evidence="1 2">
    <name type="scientific">Araneus ventricosus</name>
    <name type="common">Orbweaver spider</name>
    <name type="synonym">Epeira ventricosa</name>
    <dbReference type="NCBI Taxonomy" id="182803"/>
    <lineage>
        <taxon>Eukaryota</taxon>
        <taxon>Metazoa</taxon>
        <taxon>Ecdysozoa</taxon>
        <taxon>Arthropoda</taxon>
        <taxon>Chelicerata</taxon>
        <taxon>Arachnida</taxon>
        <taxon>Araneae</taxon>
        <taxon>Araneomorphae</taxon>
        <taxon>Entelegynae</taxon>
        <taxon>Araneoidea</taxon>
        <taxon>Araneidae</taxon>
        <taxon>Araneus</taxon>
    </lineage>
</organism>
<reference evidence="1 2" key="1">
    <citation type="journal article" date="2019" name="Sci. Rep.">
        <title>Orb-weaving spider Araneus ventricosus genome elucidates the spidroin gene catalogue.</title>
        <authorList>
            <person name="Kono N."/>
            <person name="Nakamura H."/>
            <person name="Ohtoshi R."/>
            <person name="Moran D.A.P."/>
            <person name="Shinohara A."/>
            <person name="Yoshida Y."/>
            <person name="Fujiwara M."/>
            <person name="Mori M."/>
            <person name="Tomita M."/>
            <person name="Arakawa K."/>
        </authorList>
    </citation>
    <scope>NUCLEOTIDE SEQUENCE [LARGE SCALE GENOMIC DNA]</scope>
</reference>
<keyword evidence="2" id="KW-1185">Reference proteome</keyword>
<protein>
    <submittedName>
        <fullName evidence="1">Uncharacterized protein</fullName>
    </submittedName>
</protein>
<name>A0A4Y2ICI1_ARAVE</name>
<evidence type="ECO:0000313" key="2">
    <source>
        <dbReference type="Proteomes" id="UP000499080"/>
    </source>
</evidence>
<gene>
    <name evidence="1" type="ORF">AVEN_195306_1</name>
</gene>
<dbReference type="EMBL" id="BGPR01002532">
    <property type="protein sequence ID" value="GBM74999.1"/>
    <property type="molecule type" value="Genomic_DNA"/>
</dbReference>
<evidence type="ECO:0000313" key="1">
    <source>
        <dbReference type="EMBL" id="GBM74999.1"/>
    </source>
</evidence>
<accession>A0A4Y2ICI1</accession>
<dbReference type="Proteomes" id="UP000499080">
    <property type="component" value="Unassembled WGS sequence"/>
</dbReference>
<proteinExistence type="predicted"/>